<dbReference type="InterPro" id="IPR040256">
    <property type="entry name" value="At4g02000-like"/>
</dbReference>
<organism evidence="2 3">
    <name type="scientific">Carya illinoinensis</name>
    <name type="common">Pecan</name>
    <dbReference type="NCBI Taxonomy" id="32201"/>
    <lineage>
        <taxon>Eukaryota</taxon>
        <taxon>Viridiplantae</taxon>
        <taxon>Streptophyta</taxon>
        <taxon>Embryophyta</taxon>
        <taxon>Tracheophyta</taxon>
        <taxon>Spermatophyta</taxon>
        <taxon>Magnoliopsida</taxon>
        <taxon>eudicotyledons</taxon>
        <taxon>Gunneridae</taxon>
        <taxon>Pentapetalae</taxon>
        <taxon>rosids</taxon>
        <taxon>fabids</taxon>
        <taxon>Fagales</taxon>
        <taxon>Juglandaceae</taxon>
        <taxon>Carya</taxon>
    </lineage>
</organism>
<reference evidence="2" key="1">
    <citation type="submission" date="2021-01" db="EMBL/GenBank/DDBJ databases">
        <authorList>
            <person name="Lovell J.T."/>
            <person name="Bentley N."/>
            <person name="Bhattarai G."/>
            <person name="Jenkins J.W."/>
            <person name="Sreedasyam A."/>
            <person name="Alarcon Y."/>
            <person name="Bock C."/>
            <person name="Boston L."/>
            <person name="Carlson J."/>
            <person name="Cervantes K."/>
            <person name="Clermont K."/>
            <person name="Krom N."/>
            <person name="Kubenka K."/>
            <person name="Mamidi S."/>
            <person name="Mattison C."/>
            <person name="Monteros M."/>
            <person name="Pisani C."/>
            <person name="Plott C."/>
            <person name="Rajasekar S."/>
            <person name="Rhein H.S."/>
            <person name="Rohla C."/>
            <person name="Song M."/>
            <person name="Hilaire R.S."/>
            <person name="Shu S."/>
            <person name="Wells L."/>
            <person name="Wang X."/>
            <person name="Webber J."/>
            <person name="Heerema R.J."/>
            <person name="Klein P."/>
            <person name="Conner P."/>
            <person name="Grauke L."/>
            <person name="Grimwood J."/>
            <person name="Schmutz J."/>
            <person name="Randall J.J."/>
        </authorList>
    </citation>
    <scope>NUCLEOTIDE SEQUENCE</scope>
    <source>
        <tissue evidence="2">Leaf</tissue>
    </source>
</reference>
<dbReference type="PANTHER" id="PTHR31286:SF99">
    <property type="entry name" value="DUF4283 DOMAIN-CONTAINING PROTEIN"/>
    <property type="match status" value="1"/>
</dbReference>
<proteinExistence type="predicted"/>
<dbReference type="Pfam" id="PF14111">
    <property type="entry name" value="DUF4283"/>
    <property type="match status" value="1"/>
</dbReference>
<comment type="caution">
    <text evidence="2">The sequence shown here is derived from an EMBL/GenBank/DDBJ whole genome shotgun (WGS) entry which is preliminary data.</text>
</comment>
<accession>A0A922DVP8</accession>
<protein>
    <recommendedName>
        <fullName evidence="1">DUF4283 domain-containing protein</fullName>
    </recommendedName>
</protein>
<dbReference type="EMBL" id="CM031834">
    <property type="protein sequence ID" value="KAG6691211.1"/>
    <property type="molecule type" value="Genomic_DNA"/>
</dbReference>
<sequence>MFSLEEIQKSAKPFVFSLGLKFLGQRPSLDVIRAFVRNRWGLVAQPVISGMRKPRNVFLRFSKEEDFLKAFSREACDIEDVPYKIFYWTTEFSKEAEPSRIPVWVFLPGLPSNFYHEAFLKNLSLPFGLYIRSDNSTRFATRTDGARFCFEMDATVESLKGFWIGALRQRSSRF</sequence>
<evidence type="ECO:0000259" key="1">
    <source>
        <dbReference type="Pfam" id="PF14111"/>
    </source>
</evidence>
<dbReference type="PANTHER" id="PTHR31286">
    <property type="entry name" value="GLYCINE-RICH CELL WALL STRUCTURAL PROTEIN 1.8-LIKE"/>
    <property type="match status" value="1"/>
</dbReference>
<feature type="domain" description="DUF4283" evidence="1">
    <location>
        <begin position="18"/>
        <end position="93"/>
    </location>
</feature>
<evidence type="ECO:0000313" key="2">
    <source>
        <dbReference type="EMBL" id="KAG6691211.1"/>
    </source>
</evidence>
<dbReference type="Proteomes" id="UP000811246">
    <property type="component" value="Chromosome 10"/>
</dbReference>
<dbReference type="InterPro" id="IPR025558">
    <property type="entry name" value="DUF4283"/>
</dbReference>
<dbReference type="AlphaFoldDB" id="A0A922DVP8"/>
<name>A0A922DVP8_CARIL</name>
<gene>
    <name evidence="2" type="ORF">I3842_10G054700</name>
</gene>
<evidence type="ECO:0000313" key="3">
    <source>
        <dbReference type="Proteomes" id="UP000811246"/>
    </source>
</evidence>